<dbReference type="Proteomes" id="UP000827284">
    <property type="component" value="Unassembled WGS sequence"/>
</dbReference>
<evidence type="ECO:0000256" key="2">
    <source>
        <dbReference type="SAM" id="Phobius"/>
    </source>
</evidence>
<evidence type="ECO:0000313" key="4">
    <source>
        <dbReference type="Proteomes" id="UP000827284"/>
    </source>
</evidence>
<feature type="region of interest" description="Disordered" evidence="1">
    <location>
        <begin position="216"/>
        <end position="247"/>
    </location>
</feature>
<evidence type="ECO:0000256" key="1">
    <source>
        <dbReference type="SAM" id="MobiDB-lite"/>
    </source>
</evidence>
<feature type="transmembrane region" description="Helical" evidence="2">
    <location>
        <begin position="293"/>
        <end position="310"/>
    </location>
</feature>
<gene>
    <name evidence="3" type="ORF">EMPS_03702</name>
</gene>
<feature type="compositionally biased region" description="Low complexity" evidence="1">
    <location>
        <begin position="67"/>
        <end position="84"/>
    </location>
</feature>
<feature type="region of interest" description="Disordered" evidence="1">
    <location>
        <begin position="343"/>
        <end position="372"/>
    </location>
</feature>
<keyword evidence="2" id="KW-1133">Transmembrane helix</keyword>
<reference evidence="3" key="1">
    <citation type="submission" date="2021-11" db="EMBL/GenBank/DDBJ databases">
        <authorList>
            <person name="Herlambang A."/>
            <person name="Guo Y."/>
            <person name="Takashima Y."/>
            <person name="Nishizawa T."/>
        </authorList>
    </citation>
    <scope>NUCLEOTIDE SEQUENCE</scope>
    <source>
        <strain evidence="3">E1425</strain>
    </source>
</reference>
<dbReference type="OrthoDB" id="2372055at2759"/>
<feature type="transmembrane region" description="Helical" evidence="2">
    <location>
        <begin position="398"/>
        <end position="420"/>
    </location>
</feature>
<keyword evidence="2" id="KW-0472">Membrane</keyword>
<dbReference type="AlphaFoldDB" id="A0A9P3H7A0"/>
<feature type="compositionally biased region" description="Gly residues" evidence="1">
    <location>
        <begin position="151"/>
        <end position="163"/>
    </location>
</feature>
<evidence type="ECO:0000313" key="3">
    <source>
        <dbReference type="EMBL" id="GJJ71352.1"/>
    </source>
</evidence>
<feature type="transmembrane region" description="Helical" evidence="2">
    <location>
        <begin position="262"/>
        <end position="287"/>
    </location>
</feature>
<feature type="region of interest" description="Disordered" evidence="1">
    <location>
        <begin position="1"/>
        <end position="103"/>
    </location>
</feature>
<organism evidence="3 4">
    <name type="scientific">Entomortierella parvispora</name>
    <dbReference type="NCBI Taxonomy" id="205924"/>
    <lineage>
        <taxon>Eukaryota</taxon>
        <taxon>Fungi</taxon>
        <taxon>Fungi incertae sedis</taxon>
        <taxon>Mucoromycota</taxon>
        <taxon>Mortierellomycotina</taxon>
        <taxon>Mortierellomycetes</taxon>
        <taxon>Mortierellales</taxon>
        <taxon>Mortierellaceae</taxon>
        <taxon>Entomortierella</taxon>
    </lineage>
</organism>
<comment type="caution">
    <text evidence="3">The sequence shown here is derived from an EMBL/GenBank/DDBJ whole genome shotgun (WGS) entry which is preliminary data.</text>
</comment>
<name>A0A9P3H7A0_9FUNG</name>
<sequence>MSSPSDPFDNGQHWQGVPSNPAWSRPTELDPPSTSLASPSVTDTSDAQYRGNPQHIPSAPVLHLAQPSAPSSSATTPAATASASNGKTRAKPAPADASFDDLPPSYEATIIRNIPQIHDNYDHLRGPAGQRGVDIKTRIPLDSTPAEHYQSGGGSGGGSGAGGSSASRSYGAVSQSPHLAVLAQPSAPHLLQNQTAAPGHQQDDAAYARDVDRLLGPSSAASQPNDPRGQNAHHPDLDDEDDEPESHWSVVGEGKAWMSLTYMIVILLPWSLFCFVWTLLSMIIALITMIVPPVGYVFVVAAVTSWRALARADLEISKMLVPHSVRNKHPYRTASVFVSLHSDTEATSPPGSSGSGGRHSPPRRRSKNVWDKGSNHLGETIRSGHTLKSLSYFLIWKVLFAIPVFCILVVFGALTIPFMFCLLPTLLHISRTFARWQFRWAIVWVTEKPVPIALH</sequence>
<keyword evidence="4" id="KW-1185">Reference proteome</keyword>
<protein>
    <submittedName>
        <fullName evidence="3">Uncharacterized protein</fullName>
    </submittedName>
</protein>
<feature type="compositionally biased region" description="Polar residues" evidence="1">
    <location>
        <begin position="32"/>
        <end position="47"/>
    </location>
</feature>
<keyword evidence="2" id="KW-0812">Transmembrane</keyword>
<feature type="region of interest" description="Disordered" evidence="1">
    <location>
        <begin position="143"/>
        <end position="172"/>
    </location>
</feature>
<accession>A0A9P3H7A0</accession>
<reference evidence="3" key="2">
    <citation type="journal article" date="2022" name="Microbiol. Resour. Announc.">
        <title>Whole-Genome Sequence of Entomortierella parvispora E1425, a Mucoromycotan Fungus Associated with Burkholderiaceae-Related Endosymbiotic Bacteria.</title>
        <authorList>
            <person name="Herlambang A."/>
            <person name="Guo Y."/>
            <person name="Takashima Y."/>
            <person name="Narisawa K."/>
            <person name="Ohta H."/>
            <person name="Nishizawa T."/>
        </authorList>
    </citation>
    <scope>NUCLEOTIDE SEQUENCE</scope>
    <source>
        <strain evidence="3">E1425</strain>
    </source>
</reference>
<proteinExistence type="predicted"/>
<dbReference type="EMBL" id="BQFW01000005">
    <property type="protein sequence ID" value="GJJ71352.1"/>
    <property type="molecule type" value="Genomic_DNA"/>
</dbReference>